<evidence type="ECO:0000313" key="2">
    <source>
        <dbReference type="EMBL" id="UYP46813.1"/>
    </source>
</evidence>
<dbReference type="PANTHER" id="PTHR10098">
    <property type="entry name" value="RAPSYN-RELATED"/>
    <property type="match status" value="1"/>
</dbReference>
<evidence type="ECO:0000256" key="1">
    <source>
        <dbReference type="PROSITE-ProRule" id="PRU00339"/>
    </source>
</evidence>
<organism evidence="2 3">
    <name type="scientific">Candidatus Lokiarchaeum ossiferum</name>
    <dbReference type="NCBI Taxonomy" id="2951803"/>
    <lineage>
        <taxon>Archaea</taxon>
        <taxon>Promethearchaeati</taxon>
        <taxon>Promethearchaeota</taxon>
        <taxon>Promethearchaeia</taxon>
        <taxon>Promethearchaeales</taxon>
        <taxon>Promethearchaeaceae</taxon>
        <taxon>Candidatus Lokiarchaeum</taxon>
    </lineage>
</organism>
<dbReference type="EMBL" id="CP104013">
    <property type="protein sequence ID" value="UYP46813.1"/>
    <property type="molecule type" value="Genomic_DNA"/>
</dbReference>
<proteinExistence type="predicted"/>
<dbReference type="InterPro" id="IPR019734">
    <property type="entry name" value="TPR_rpt"/>
</dbReference>
<feature type="repeat" description="TPR" evidence="1">
    <location>
        <begin position="249"/>
        <end position="282"/>
    </location>
</feature>
<accession>A0ABY6HTG8</accession>
<evidence type="ECO:0008006" key="4">
    <source>
        <dbReference type="Google" id="ProtNLM"/>
    </source>
</evidence>
<dbReference type="PROSITE" id="PS50005">
    <property type="entry name" value="TPR"/>
    <property type="match status" value="3"/>
</dbReference>
<dbReference type="SMART" id="SM00028">
    <property type="entry name" value="TPR"/>
    <property type="match status" value="4"/>
</dbReference>
<feature type="repeat" description="TPR" evidence="1">
    <location>
        <begin position="209"/>
        <end position="242"/>
    </location>
</feature>
<feature type="repeat" description="TPR" evidence="1">
    <location>
        <begin position="169"/>
        <end position="202"/>
    </location>
</feature>
<protein>
    <recommendedName>
        <fullName evidence="4">Tetratricopeptide repeat protein</fullName>
    </recommendedName>
</protein>
<keyword evidence="3" id="KW-1185">Reference proteome</keyword>
<dbReference type="Proteomes" id="UP001208689">
    <property type="component" value="Chromosome"/>
</dbReference>
<reference evidence="2" key="1">
    <citation type="submission" date="2022-09" db="EMBL/GenBank/DDBJ databases">
        <title>Actin cytoskeleton and complex cell architecture in an #Asgard archaeon.</title>
        <authorList>
            <person name="Ponce Toledo R.I."/>
            <person name="Schleper C."/>
            <person name="Rodrigues Oliveira T."/>
            <person name="Wollweber F."/>
            <person name="Xu J."/>
            <person name="Rittmann S."/>
            <person name="Klingl A."/>
            <person name="Pilhofer M."/>
        </authorList>
    </citation>
    <scope>NUCLEOTIDE SEQUENCE</scope>
    <source>
        <strain evidence="2">B-35</strain>
    </source>
</reference>
<keyword evidence="1" id="KW-0802">TPR repeat</keyword>
<gene>
    <name evidence="2" type="ORF">NEF87_003098</name>
</gene>
<sequence length="643" mass="74769">MENFEGEFQKIEKLYEDGDFKGIISHINSIETIYQNEDLPKYLKLIVMKGSAYNKLGFFIPSQDVLEKAADLTYVLKDLLTLMEIKTIQVDNLFRQGLLEAALTEIEKSFTVLHSLPHIDSKEYALKKSKLFNTKAGIFWQQGKIDEAIELVKECMRILQKYGFLSDLAKNQANLGILYTCQGNMQDALNNFNKALKIAEELKNPPQISRIHNNIGWLYRQIGELEYALVEFQNAIEIAHKIGNKYRIASLLNNIGAVYWQKGDPEMALEYLEESFELNIIHGNDFDISTVLLNLIEVLVEIKRNEEANTYFEKFEKICESTENPRVKQRFLLSKGLILKGSNRPRDRFKAQEIFDQLIQDNVLEHEKILSVMLNLCDLYIEELKIEENLEIIDDIQKIIDKLLNKTNQQHSHYIEAETRFLQAKVELIQLNPDNSRRFLAIAQKIAQSHGLTRLALNISNYHDSLLEEELFWRNLKAEKAPLSKRLQKVNLGEHVDRILRKNFAENEQYPSETPVLLSIINESGPTIYSHQFLKDWNYDDQLFGGLMSAFHSFCNDLFKESFDRARFGKYNVIVSFNSPIIIIYLYMGPTFAAQQHLEQFINDVFASRETWQQLIFATESNNLLQPDQVPQLEKILERVFSR</sequence>
<dbReference type="Gene3D" id="1.25.40.10">
    <property type="entry name" value="Tetratricopeptide repeat domain"/>
    <property type="match status" value="2"/>
</dbReference>
<evidence type="ECO:0000313" key="3">
    <source>
        <dbReference type="Proteomes" id="UP001208689"/>
    </source>
</evidence>
<name>A0ABY6HTG8_9ARCH</name>
<dbReference type="Pfam" id="PF13424">
    <property type="entry name" value="TPR_12"/>
    <property type="match status" value="2"/>
</dbReference>
<dbReference type="SUPFAM" id="SSF48452">
    <property type="entry name" value="TPR-like"/>
    <property type="match status" value="1"/>
</dbReference>
<dbReference type="InterPro" id="IPR011990">
    <property type="entry name" value="TPR-like_helical_dom_sf"/>
</dbReference>